<keyword evidence="8" id="KW-1185">Reference proteome</keyword>
<name>A0A286UQF5_9AGAM</name>
<evidence type="ECO:0000256" key="6">
    <source>
        <dbReference type="ARBA" id="ARBA00024238"/>
    </source>
</evidence>
<proteinExistence type="inferred from homology"/>
<gene>
    <name evidence="7" type="ORF">PNOK_0178500</name>
</gene>
<dbReference type="GO" id="GO:0005686">
    <property type="term" value="C:U2 snRNP"/>
    <property type="evidence" value="ECO:0007669"/>
    <property type="project" value="TreeGrafter"/>
</dbReference>
<comment type="caution">
    <text evidence="7">The sequence shown here is derived from an EMBL/GenBank/DDBJ whole genome shotgun (WGS) entry which is preliminary data.</text>
</comment>
<evidence type="ECO:0000313" key="7">
    <source>
        <dbReference type="EMBL" id="PAV21828.1"/>
    </source>
</evidence>
<protein>
    <recommendedName>
        <fullName evidence="6">U2 small nuclear ribonucleoprotein A'</fullName>
    </recommendedName>
</protein>
<reference evidence="7 8" key="1">
    <citation type="journal article" date="2017" name="Mol. Ecol.">
        <title>Comparative and population genomic landscape of Phellinus noxius: A hypervariable fungus causing root rot in trees.</title>
        <authorList>
            <person name="Chung C.L."/>
            <person name="Lee T.J."/>
            <person name="Akiba M."/>
            <person name="Lee H.H."/>
            <person name="Kuo T.H."/>
            <person name="Liu D."/>
            <person name="Ke H.M."/>
            <person name="Yokoi T."/>
            <person name="Roa M.B."/>
            <person name="Lu M.J."/>
            <person name="Chang Y.Y."/>
            <person name="Ann P.J."/>
            <person name="Tsai J.N."/>
            <person name="Chen C.Y."/>
            <person name="Tzean S.S."/>
            <person name="Ota Y."/>
            <person name="Hattori T."/>
            <person name="Sahashi N."/>
            <person name="Liou R.F."/>
            <person name="Kikuchi T."/>
            <person name="Tsai I.J."/>
        </authorList>
    </citation>
    <scope>NUCLEOTIDE SEQUENCE [LARGE SCALE GENOMIC DNA]</scope>
    <source>
        <strain evidence="7 8">FFPRI411160</strain>
    </source>
</reference>
<keyword evidence="2" id="KW-0433">Leucine-rich repeat</keyword>
<dbReference type="InterPro" id="IPR001611">
    <property type="entry name" value="Leu-rich_rpt"/>
</dbReference>
<evidence type="ECO:0000256" key="1">
    <source>
        <dbReference type="ARBA" id="ARBA00004123"/>
    </source>
</evidence>
<dbReference type="OrthoDB" id="433501at2759"/>
<evidence type="ECO:0000313" key="8">
    <source>
        <dbReference type="Proteomes" id="UP000217199"/>
    </source>
</evidence>
<dbReference type="PROSITE" id="PS51450">
    <property type="entry name" value="LRR"/>
    <property type="match status" value="2"/>
</dbReference>
<dbReference type="Gene3D" id="3.80.10.10">
    <property type="entry name" value="Ribonuclease Inhibitor"/>
    <property type="match status" value="1"/>
</dbReference>
<dbReference type="AlphaFoldDB" id="A0A286UQF5"/>
<dbReference type="FunFam" id="3.80.10.10:FF:000026">
    <property type="entry name" value="U2 small nuclear ribonucleoprotein A"/>
    <property type="match status" value="1"/>
</dbReference>
<dbReference type="SUPFAM" id="SSF52058">
    <property type="entry name" value="L domain-like"/>
    <property type="match status" value="1"/>
</dbReference>
<dbReference type="EMBL" id="NBII01000002">
    <property type="protein sequence ID" value="PAV21828.1"/>
    <property type="molecule type" value="Genomic_DNA"/>
</dbReference>
<dbReference type="InterPro" id="IPR032675">
    <property type="entry name" value="LRR_dom_sf"/>
</dbReference>
<dbReference type="PANTHER" id="PTHR10552">
    <property type="entry name" value="U2 SMALL NUCLEAR RIBONUCLEOPROTEIN A"/>
    <property type="match status" value="1"/>
</dbReference>
<accession>A0A286UQF5</accession>
<organism evidence="7 8">
    <name type="scientific">Pyrrhoderma noxium</name>
    <dbReference type="NCBI Taxonomy" id="2282107"/>
    <lineage>
        <taxon>Eukaryota</taxon>
        <taxon>Fungi</taxon>
        <taxon>Dikarya</taxon>
        <taxon>Basidiomycota</taxon>
        <taxon>Agaricomycotina</taxon>
        <taxon>Agaricomycetes</taxon>
        <taxon>Hymenochaetales</taxon>
        <taxon>Hymenochaetaceae</taxon>
        <taxon>Pyrrhoderma</taxon>
    </lineage>
</organism>
<dbReference type="PANTHER" id="PTHR10552:SF6">
    <property type="entry name" value="U2 SMALL NUCLEAR RIBONUCLEOPROTEIN A"/>
    <property type="match status" value="1"/>
</dbReference>
<comment type="similarity">
    <text evidence="5">Belongs to the U2 small nuclear ribonucleoprotein A family.</text>
</comment>
<dbReference type="STRING" id="2282107.A0A286UQF5"/>
<dbReference type="GO" id="GO:0030620">
    <property type="term" value="F:U2 snRNA binding"/>
    <property type="evidence" value="ECO:0007669"/>
    <property type="project" value="InterPro"/>
</dbReference>
<comment type="subcellular location">
    <subcellularLocation>
        <location evidence="1">Nucleus</location>
    </subcellularLocation>
</comment>
<evidence type="ECO:0000256" key="5">
    <source>
        <dbReference type="ARBA" id="ARBA00024196"/>
    </source>
</evidence>
<evidence type="ECO:0000256" key="2">
    <source>
        <dbReference type="ARBA" id="ARBA00022614"/>
    </source>
</evidence>
<keyword evidence="3" id="KW-0677">Repeat</keyword>
<dbReference type="InParanoid" id="A0A286UQF5"/>
<dbReference type="Pfam" id="PF14580">
    <property type="entry name" value="LRR_9"/>
    <property type="match status" value="1"/>
</dbReference>
<dbReference type="GO" id="GO:0000398">
    <property type="term" value="P:mRNA splicing, via spliceosome"/>
    <property type="evidence" value="ECO:0007669"/>
    <property type="project" value="InterPro"/>
</dbReference>
<dbReference type="InterPro" id="IPR044640">
    <property type="entry name" value="RU2A"/>
</dbReference>
<evidence type="ECO:0000256" key="3">
    <source>
        <dbReference type="ARBA" id="ARBA00022737"/>
    </source>
</evidence>
<keyword evidence="4" id="KW-0539">Nucleus</keyword>
<evidence type="ECO:0000256" key="4">
    <source>
        <dbReference type="ARBA" id="ARBA00023242"/>
    </source>
</evidence>
<dbReference type="FunCoup" id="A0A286UQF5">
    <property type="interactions" value="851"/>
</dbReference>
<dbReference type="Proteomes" id="UP000217199">
    <property type="component" value="Unassembled WGS sequence"/>
</dbReference>
<sequence length="247" mass="27425">MKLTPELIAQSPSSLNPLKERQLDLRGHKIPAIENLGVTKDQHDAIDFTDNSIVSLANFPLLRRLRTILLANNRISSISTGLHLSLPNLSSLVLTNNSINELGDLEPLRELRSLQYLSLIGNPVKEKKWYREWIIFRIPSLRVLDFQRIREKERQAAQSLFVTPEGLLTGLASTISTTVSSNAAKTATNADEPKAASAQVKAGRLMTDEEKSRVRAAIAAAKTTEEIQRLERSLREGWVPDTSQVGA</sequence>